<comment type="caution">
    <text evidence="2">The sequence shown here is derived from an EMBL/GenBank/DDBJ whole genome shotgun (WGS) entry which is preliminary data.</text>
</comment>
<proteinExistence type="predicted"/>
<feature type="region of interest" description="Disordered" evidence="1">
    <location>
        <begin position="21"/>
        <end position="43"/>
    </location>
</feature>
<evidence type="ECO:0000256" key="1">
    <source>
        <dbReference type="SAM" id="MobiDB-lite"/>
    </source>
</evidence>
<accession>A0A5M3WSM4</accession>
<protein>
    <submittedName>
        <fullName evidence="2">Uncharacterized protein</fullName>
    </submittedName>
</protein>
<organism evidence="2 3">
    <name type="scientific">Acrocarpospora macrocephala</name>
    <dbReference type="NCBI Taxonomy" id="150177"/>
    <lineage>
        <taxon>Bacteria</taxon>
        <taxon>Bacillati</taxon>
        <taxon>Actinomycetota</taxon>
        <taxon>Actinomycetes</taxon>
        <taxon>Streptosporangiales</taxon>
        <taxon>Streptosporangiaceae</taxon>
        <taxon>Acrocarpospora</taxon>
    </lineage>
</organism>
<name>A0A5M3WSM4_9ACTN</name>
<evidence type="ECO:0000313" key="3">
    <source>
        <dbReference type="Proteomes" id="UP000331127"/>
    </source>
</evidence>
<dbReference type="RefSeq" id="WP_155356470.1">
    <property type="nucleotide sequence ID" value="NZ_BAAAHL010000036.1"/>
</dbReference>
<evidence type="ECO:0000313" key="2">
    <source>
        <dbReference type="EMBL" id="GES11089.1"/>
    </source>
</evidence>
<sequence>MALSRMAQEFAAEIRQQDWSDAPYRADRAGHQRNTDSLSKRSKDVLSSVETEILRMNVMWATAQVLGHADPNFDIYEYAEACGVNTRNSRGGKNGVIEAGIRRHQGRYQQPGTLDWT</sequence>
<keyword evidence="3" id="KW-1185">Reference proteome</keyword>
<dbReference type="OrthoDB" id="4290505at2"/>
<reference evidence="2 3" key="1">
    <citation type="submission" date="2019-10" db="EMBL/GenBank/DDBJ databases">
        <title>Whole genome shotgun sequence of Acrocarpospora macrocephala NBRC 16266.</title>
        <authorList>
            <person name="Ichikawa N."/>
            <person name="Kimura A."/>
            <person name="Kitahashi Y."/>
            <person name="Komaki H."/>
            <person name="Oguchi A."/>
        </authorList>
    </citation>
    <scope>NUCLEOTIDE SEQUENCE [LARGE SCALE GENOMIC DNA]</scope>
    <source>
        <strain evidence="2 3">NBRC 16266</strain>
    </source>
</reference>
<dbReference type="AlphaFoldDB" id="A0A5M3WSM4"/>
<feature type="compositionally biased region" description="Basic and acidic residues" evidence="1">
    <location>
        <begin position="24"/>
        <end position="43"/>
    </location>
</feature>
<gene>
    <name evidence="2" type="ORF">Amac_046860</name>
</gene>
<dbReference type="EMBL" id="BLAE01000026">
    <property type="protein sequence ID" value="GES11089.1"/>
    <property type="molecule type" value="Genomic_DNA"/>
</dbReference>
<dbReference type="Proteomes" id="UP000331127">
    <property type="component" value="Unassembled WGS sequence"/>
</dbReference>